<reference evidence="2 3" key="1">
    <citation type="submission" date="2010-10" db="EMBL/GenBank/DDBJ databases">
        <title>Complete sequence of Mesorhizobium opportunistum WSM2075.</title>
        <authorList>
            <consortium name="US DOE Joint Genome Institute"/>
            <person name="Lucas S."/>
            <person name="Copeland A."/>
            <person name="Lapidus A."/>
            <person name="Cheng J.-F."/>
            <person name="Bruce D."/>
            <person name="Goodwin L."/>
            <person name="Pitluck S."/>
            <person name="Chertkov O."/>
            <person name="Misra M."/>
            <person name="Detter J.C."/>
            <person name="Han C."/>
            <person name="Tapia R."/>
            <person name="Land M."/>
            <person name="Hauser L."/>
            <person name="Kyrpides N."/>
            <person name="Ovchinnikova G."/>
            <person name="Mavrommatis K.M."/>
            <person name="Tiwari R.P."/>
            <person name="Howieson J.G."/>
            <person name="O'Hara G.W."/>
            <person name="Nandasena K.G."/>
            <person name="Woyke T."/>
        </authorList>
    </citation>
    <scope>NUCLEOTIDE SEQUENCE [LARGE SCALE GENOMIC DNA]</scope>
    <source>
        <strain evidence="3">LMG 24607 / HAMBI 3007 / WSM2075</strain>
    </source>
</reference>
<dbReference type="AlphaFoldDB" id="F7YBJ1"/>
<dbReference type="KEGG" id="mop:Mesop_3288"/>
<gene>
    <name evidence="2" type="ordered locus">Mesop_3288</name>
</gene>
<evidence type="ECO:0000313" key="3">
    <source>
        <dbReference type="Proteomes" id="UP000001623"/>
    </source>
</evidence>
<dbReference type="eggNOG" id="ENOG50344NG">
    <property type="taxonomic scope" value="Bacteria"/>
</dbReference>
<evidence type="ECO:0008006" key="4">
    <source>
        <dbReference type="Google" id="ProtNLM"/>
    </source>
</evidence>
<accession>F7YBJ1</accession>
<dbReference type="STRING" id="536019.Mesop_3288"/>
<dbReference type="HOGENOM" id="CLU_1179106_0_0_5"/>
<name>F7YBJ1_MESOW</name>
<dbReference type="Gene3D" id="6.10.250.730">
    <property type="match status" value="1"/>
</dbReference>
<protein>
    <recommendedName>
        <fullName evidence="4">DUF982 domain-containing protein</fullName>
    </recommendedName>
</protein>
<organism evidence="2 3">
    <name type="scientific">Mesorhizobium opportunistum (strain LMG 24607 / HAMBI 3007 / WSM2075)</name>
    <dbReference type="NCBI Taxonomy" id="536019"/>
    <lineage>
        <taxon>Bacteria</taxon>
        <taxon>Pseudomonadati</taxon>
        <taxon>Pseudomonadota</taxon>
        <taxon>Alphaproteobacteria</taxon>
        <taxon>Hyphomicrobiales</taxon>
        <taxon>Phyllobacteriaceae</taxon>
        <taxon>Mesorhizobium</taxon>
    </lineage>
</organism>
<dbReference type="Proteomes" id="UP000001623">
    <property type="component" value="Chromosome"/>
</dbReference>
<evidence type="ECO:0000256" key="1">
    <source>
        <dbReference type="SAM" id="MobiDB-lite"/>
    </source>
</evidence>
<feature type="region of interest" description="Disordered" evidence="1">
    <location>
        <begin position="106"/>
        <end position="132"/>
    </location>
</feature>
<evidence type="ECO:0000313" key="2">
    <source>
        <dbReference type="EMBL" id="AEH87738.1"/>
    </source>
</evidence>
<dbReference type="EMBL" id="CP002279">
    <property type="protein sequence ID" value="AEH87738.1"/>
    <property type="molecule type" value="Genomic_DNA"/>
</dbReference>
<sequence length="235" mass="24989">MIAGRLRECLRILRWEAADLAAELGRPQGEIAAWLDGRSRSPFAVAAWLEALVKAHRMLPAPGRGMPALDSANIGPANIGPARIELPRSSRARSAVPNRRLNLPYKTSMHRVGGGPRSPVSGPPQVPHNREEAKAMNRGQFEEPVTVLVGMGFPVGIENVMEAYALLQDWPAAGRNGAHAIALNACKAGIAGEIDPETVRATLVSFARRNDILVQDMVAPAVALGDAPRAGELAG</sequence>
<dbReference type="InterPro" id="IPR010385">
    <property type="entry name" value="DUF982"/>
</dbReference>
<dbReference type="Pfam" id="PF06169">
    <property type="entry name" value="DUF982"/>
    <property type="match status" value="1"/>
</dbReference>
<proteinExistence type="predicted"/>